<gene>
    <name evidence="2" type="ORF">ALC62_01181</name>
</gene>
<keyword evidence="3" id="KW-1185">Reference proteome</keyword>
<accession>A0A151IPF8</accession>
<name>A0A151IPF8_9HYME</name>
<dbReference type="Proteomes" id="UP000078542">
    <property type="component" value="Unassembled WGS sequence"/>
</dbReference>
<reference evidence="2 3" key="1">
    <citation type="submission" date="2016-03" db="EMBL/GenBank/DDBJ databases">
        <title>Cyphomyrmex costatus WGS genome.</title>
        <authorList>
            <person name="Nygaard S."/>
            <person name="Hu H."/>
            <person name="Boomsma J."/>
            <person name="Zhang G."/>
        </authorList>
    </citation>
    <scope>NUCLEOTIDE SEQUENCE [LARGE SCALE GENOMIC DNA]</scope>
    <source>
        <strain evidence="2">MS0001</strain>
        <tissue evidence="2">Whole body</tissue>
    </source>
</reference>
<feature type="region of interest" description="Disordered" evidence="1">
    <location>
        <begin position="32"/>
        <end position="52"/>
    </location>
</feature>
<proteinExistence type="predicted"/>
<protein>
    <submittedName>
        <fullName evidence="2">Uncharacterized protein</fullName>
    </submittedName>
</protein>
<sequence length="148" mass="17473">VTETENNAFLETHTRQCSEEITRNSVEMEFHPFQSKEHPSRSSITRYDSRKQTLLNRNDRGERQREMVYISSLNVKAVINNSLSIDIFITEETFLHLLKNLSPKKSARFHTFRYIQRTCPRYLFTVYSKVSMYSKPTPMTRDATAVTR</sequence>
<evidence type="ECO:0000313" key="2">
    <source>
        <dbReference type="EMBL" id="KYN07851.1"/>
    </source>
</evidence>
<evidence type="ECO:0000313" key="3">
    <source>
        <dbReference type="Proteomes" id="UP000078542"/>
    </source>
</evidence>
<evidence type="ECO:0000256" key="1">
    <source>
        <dbReference type="SAM" id="MobiDB-lite"/>
    </source>
</evidence>
<dbReference type="AlphaFoldDB" id="A0A151IPF8"/>
<dbReference type="EMBL" id="KQ976864">
    <property type="protein sequence ID" value="KYN07851.1"/>
    <property type="molecule type" value="Genomic_DNA"/>
</dbReference>
<organism evidence="2 3">
    <name type="scientific">Cyphomyrmex costatus</name>
    <dbReference type="NCBI Taxonomy" id="456900"/>
    <lineage>
        <taxon>Eukaryota</taxon>
        <taxon>Metazoa</taxon>
        <taxon>Ecdysozoa</taxon>
        <taxon>Arthropoda</taxon>
        <taxon>Hexapoda</taxon>
        <taxon>Insecta</taxon>
        <taxon>Pterygota</taxon>
        <taxon>Neoptera</taxon>
        <taxon>Endopterygota</taxon>
        <taxon>Hymenoptera</taxon>
        <taxon>Apocrita</taxon>
        <taxon>Aculeata</taxon>
        <taxon>Formicoidea</taxon>
        <taxon>Formicidae</taxon>
        <taxon>Myrmicinae</taxon>
        <taxon>Cyphomyrmex</taxon>
    </lineage>
</organism>
<feature type="non-terminal residue" evidence="2">
    <location>
        <position position="1"/>
    </location>
</feature>